<evidence type="ECO:0000256" key="7">
    <source>
        <dbReference type="ARBA" id="ARBA00023235"/>
    </source>
</evidence>
<dbReference type="InterPro" id="IPR002205">
    <property type="entry name" value="Topo_IIA_dom_A"/>
</dbReference>
<dbReference type="Gene3D" id="3.90.199.10">
    <property type="entry name" value="Topoisomerase II, domain 5"/>
    <property type="match status" value="1"/>
</dbReference>
<dbReference type="SUPFAM" id="SSF101904">
    <property type="entry name" value="GyrA/ParC C-terminal domain-like"/>
    <property type="match status" value="1"/>
</dbReference>
<feature type="short sequence motif" description="GyrA-box" evidence="9">
    <location>
        <begin position="538"/>
        <end position="544"/>
    </location>
</feature>
<evidence type="ECO:0000313" key="12">
    <source>
        <dbReference type="EMBL" id="MBU3804776.1"/>
    </source>
</evidence>
<evidence type="ECO:0000256" key="8">
    <source>
        <dbReference type="ARBA" id="ARBA00063644"/>
    </source>
</evidence>
<dbReference type="InterPro" id="IPR035516">
    <property type="entry name" value="Gyrase/topoIV_suA_C"/>
</dbReference>
<feature type="active site" description="O-(5'-phospho-DNA)-tyrosine intermediate" evidence="9 10">
    <location>
        <position position="125"/>
    </location>
</feature>
<dbReference type="Pfam" id="PF03989">
    <property type="entry name" value="DNA_gyraseA_C"/>
    <property type="match status" value="6"/>
</dbReference>
<evidence type="ECO:0000256" key="3">
    <source>
        <dbReference type="ARBA" id="ARBA00022741"/>
    </source>
</evidence>
<dbReference type="InterPro" id="IPR005743">
    <property type="entry name" value="GyrA"/>
</dbReference>
<dbReference type="EC" id="5.6.2.2" evidence="9"/>
<dbReference type="Gene3D" id="1.10.268.10">
    <property type="entry name" value="Topoisomerase, domain 3"/>
    <property type="match status" value="1"/>
</dbReference>
<dbReference type="Proteomes" id="UP000824229">
    <property type="component" value="Unassembled WGS sequence"/>
</dbReference>
<dbReference type="InterPro" id="IPR006691">
    <property type="entry name" value="GyrA/parC_rep"/>
</dbReference>
<dbReference type="FunFam" id="2.120.10.90:FF:000005">
    <property type="entry name" value="DNA topoisomerase 4 subunit A"/>
    <property type="match status" value="1"/>
</dbReference>
<comment type="similarity">
    <text evidence="2 9">Belongs to the type II topoisomerase GyrA/ParC subunit family.</text>
</comment>
<evidence type="ECO:0000256" key="9">
    <source>
        <dbReference type="HAMAP-Rule" id="MF_01897"/>
    </source>
</evidence>
<protein>
    <recommendedName>
        <fullName evidence="9">DNA gyrase subunit A</fullName>
        <ecNumber evidence="9">5.6.2.2</ecNumber>
    </recommendedName>
</protein>
<dbReference type="FunFam" id="3.90.199.10:FF:000001">
    <property type="entry name" value="DNA gyrase subunit A"/>
    <property type="match status" value="1"/>
</dbReference>
<dbReference type="NCBIfam" id="NF004044">
    <property type="entry name" value="PRK05561.1"/>
    <property type="match status" value="1"/>
</dbReference>
<comment type="catalytic activity">
    <reaction evidence="1 9 10">
        <text>ATP-dependent breakage, passage and rejoining of double-stranded DNA.</text>
        <dbReference type="EC" id="5.6.2.2"/>
    </reaction>
</comment>
<keyword evidence="5 9" id="KW-0799">Topoisomerase</keyword>
<name>A0A9E2KE66_9FIRM</name>
<dbReference type="CDD" id="cd00187">
    <property type="entry name" value="TOP4c"/>
    <property type="match status" value="1"/>
</dbReference>
<evidence type="ECO:0000256" key="6">
    <source>
        <dbReference type="ARBA" id="ARBA00023125"/>
    </source>
</evidence>
<accession>A0A9E2KE66</accession>
<dbReference type="GO" id="GO:0009330">
    <property type="term" value="C:DNA topoisomerase type II (double strand cut, ATP-hydrolyzing) complex"/>
    <property type="evidence" value="ECO:0007669"/>
    <property type="project" value="TreeGrafter"/>
</dbReference>
<dbReference type="AlphaFoldDB" id="A0A9E2KE66"/>
<dbReference type="InterPro" id="IPR013757">
    <property type="entry name" value="Topo_IIA_A_a_sf"/>
</dbReference>
<dbReference type="PROSITE" id="PS52040">
    <property type="entry name" value="TOPO_IIA"/>
    <property type="match status" value="1"/>
</dbReference>
<dbReference type="SUPFAM" id="SSF56719">
    <property type="entry name" value="Type II DNA topoisomerase"/>
    <property type="match status" value="1"/>
</dbReference>
<dbReference type="Gene3D" id="2.120.10.90">
    <property type="entry name" value="DNA gyrase/topoisomerase IV, subunit A, C-terminal"/>
    <property type="match status" value="1"/>
</dbReference>
<keyword evidence="9" id="KW-0963">Cytoplasm</keyword>
<dbReference type="NCBIfam" id="NF004043">
    <property type="entry name" value="PRK05560.1"/>
    <property type="match status" value="1"/>
</dbReference>
<keyword evidence="3 9" id="KW-0547">Nucleotide-binding</keyword>
<keyword evidence="7 9" id="KW-0413">Isomerase</keyword>
<dbReference type="GO" id="GO:0006265">
    <property type="term" value="P:DNA topological change"/>
    <property type="evidence" value="ECO:0007669"/>
    <property type="project" value="UniProtKB-UniRule"/>
</dbReference>
<comment type="miscellaneous">
    <text evidence="9">Few gyrases are as efficient as E.coli at forming negative supercoils. Not all organisms have 2 type II topoisomerases; in organisms with a single type II topoisomerase this enzyme also has to decatenate newly replicated chromosomes.</text>
</comment>
<reference evidence="12" key="2">
    <citation type="submission" date="2021-04" db="EMBL/GenBank/DDBJ databases">
        <authorList>
            <person name="Gilroy R."/>
        </authorList>
    </citation>
    <scope>NUCLEOTIDE SEQUENCE</scope>
    <source>
        <strain evidence="12">B5-657</strain>
    </source>
</reference>
<evidence type="ECO:0000313" key="13">
    <source>
        <dbReference type="Proteomes" id="UP000824229"/>
    </source>
</evidence>
<evidence type="ECO:0000256" key="2">
    <source>
        <dbReference type="ARBA" id="ARBA00008263"/>
    </source>
</evidence>
<dbReference type="PANTHER" id="PTHR43493:SF5">
    <property type="entry name" value="DNA GYRASE SUBUNIT A, CHLOROPLASTIC_MITOCHONDRIAL"/>
    <property type="match status" value="1"/>
</dbReference>
<evidence type="ECO:0000256" key="4">
    <source>
        <dbReference type="ARBA" id="ARBA00022840"/>
    </source>
</evidence>
<dbReference type="InterPro" id="IPR013760">
    <property type="entry name" value="Topo_IIA-like_dom_sf"/>
</dbReference>
<dbReference type="EMBL" id="JAHLFQ010000199">
    <property type="protein sequence ID" value="MBU3804776.1"/>
    <property type="molecule type" value="Genomic_DNA"/>
</dbReference>
<organism evidence="12 13">
    <name type="scientific">Candidatus Cellulosilyticum pullistercoris</name>
    <dbReference type="NCBI Taxonomy" id="2838521"/>
    <lineage>
        <taxon>Bacteria</taxon>
        <taxon>Bacillati</taxon>
        <taxon>Bacillota</taxon>
        <taxon>Clostridia</taxon>
        <taxon>Lachnospirales</taxon>
        <taxon>Cellulosilyticaceae</taxon>
        <taxon>Cellulosilyticum</taxon>
    </lineage>
</organism>
<dbReference type="GO" id="GO:0005737">
    <property type="term" value="C:cytoplasm"/>
    <property type="evidence" value="ECO:0007669"/>
    <property type="project" value="UniProtKB-SubCell"/>
</dbReference>
<evidence type="ECO:0000256" key="1">
    <source>
        <dbReference type="ARBA" id="ARBA00000185"/>
    </source>
</evidence>
<evidence type="ECO:0000259" key="11">
    <source>
        <dbReference type="PROSITE" id="PS52040"/>
    </source>
</evidence>
<evidence type="ECO:0000256" key="10">
    <source>
        <dbReference type="PROSITE-ProRule" id="PRU01384"/>
    </source>
</evidence>
<dbReference type="Pfam" id="PF00521">
    <property type="entry name" value="DNA_topoisoIV"/>
    <property type="match status" value="1"/>
</dbReference>
<comment type="subcellular location">
    <subcellularLocation>
        <location evidence="9">Cytoplasm</location>
    </subcellularLocation>
</comment>
<dbReference type="FunFam" id="1.10.268.10:FF:000001">
    <property type="entry name" value="DNA gyrase subunit A"/>
    <property type="match status" value="1"/>
</dbReference>
<keyword evidence="6 9" id="KW-0238">DNA-binding</keyword>
<dbReference type="FunFam" id="3.30.1360.40:FF:000002">
    <property type="entry name" value="DNA gyrase subunit A"/>
    <property type="match status" value="1"/>
</dbReference>
<dbReference type="NCBIfam" id="TIGR01063">
    <property type="entry name" value="gyrA"/>
    <property type="match status" value="1"/>
</dbReference>
<dbReference type="PANTHER" id="PTHR43493">
    <property type="entry name" value="DNA GYRASE/TOPOISOMERASE SUBUNIT A"/>
    <property type="match status" value="1"/>
</dbReference>
<dbReference type="SMART" id="SM00434">
    <property type="entry name" value="TOP4c"/>
    <property type="match status" value="1"/>
</dbReference>
<comment type="subunit">
    <text evidence="8">Heterotetramer composed of ParC and ParE.</text>
</comment>
<feature type="domain" description="Topo IIA-type catalytic" evidence="11">
    <location>
        <begin position="37"/>
        <end position="511"/>
    </location>
</feature>
<dbReference type="HAMAP" id="MF_01897">
    <property type="entry name" value="GyrA"/>
    <property type="match status" value="1"/>
</dbReference>
<reference evidence="12" key="1">
    <citation type="journal article" date="2021" name="PeerJ">
        <title>Extensive microbial diversity within the chicken gut microbiome revealed by metagenomics and culture.</title>
        <authorList>
            <person name="Gilroy R."/>
            <person name="Ravi A."/>
            <person name="Getino M."/>
            <person name="Pursley I."/>
            <person name="Horton D.L."/>
            <person name="Alikhan N.F."/>
            <person name="Baker D."/>
            <person name="Gharbi K."/>
            <person name="Hall N."/>
            <person name="Watson M."/>
            <person name="Adriaenssens E.M."/>
            <person name="Foster-Nyarko E."/>
            <person name="Jarju S."/>
            <person name="Secka A."/>
            <person name="Antonio M."/>
            <person name="Oren A."/>
            <person name="Chaudhuri R.R."/>
            <person name="La Ragione R."/>
            <person name="Hildebrand F."/>
            <person name="Pallen M.J."/>
        </authorList>
    </citation>
    <scope>NUCLEOTIDE SEQUENCE</scope>
    <source>
        <strain evidence="12">B5-657</strain>
    </source>
</reference>
<dbReference type="GO" id="GO:0005524">
    <property type="term" value="F:ATP binding"/>
    <property type="evidence" value="ECO:0007669"/>
    <property type="project" value="UniProtKB-UniRule"/>
</dbReference>
<dbReference type="InterPro" id="IPR050220">
    <property type="entry name" value="Type_II_DNA_Topoisomerases"/>
</dbReference>
<evidence type="ECO:0000256" key="5">
    <source>
        <dbReference type="ARBA" id="ARBA00023029"/>
    </source>
</evidence>
<dbReference type="Gene3D" id="3.30.1360.40">
    <property type="match status" value="1"/>
</dbReference>
<sequence length="843" mass="94716">MDTNDVTYDRIIHRDIQDEMQNCYIDYAMSVIVSRALPDVRDGLKPVHRRILYSMSELGLGSDKQYRKSARIVGDTMGKYHPHGDSSIYGAMVRMAQDFSTRYPLVDGQGNFGSIDGDGAAAMRYTEARMSKMTALMLADIDKDTVEFRPNFDESSKEPCVLPSRFPNLLVNGSSGIAVGMATNIPPHNLTEVVNGVIKMIDNYMGENEANEVRETEIEELMAIIQGPDFPTGATIHGVYGIEQAYRTGRGKVKVKAKAEIEAMQAGKHRIVVSEIPYMVNKASLIEKMADLVKERKIDGITDIRDESDRNGISIVIELRRDVNPTVILNQLYKYTQLQDTFSINMLALVEDKPKVLNLKQILEEYLKHQKEVVTRRTQFELNKAEARAHILEGLRKALDEIDLVVSIIRSSANVQEAKEKLMEAIELTEIQAQAIVDMRLRALTGLEREKIDEEYAQLMERIEYLRSILASEFKLLSVIRDEMIEVKQKYGDGRRTDITIDEDEYDIEDLIDEENIVVTITQLGYIKRIPLDTYKNQNRGGKGIIGVNTIEDDFIKQLFVTTNFNYIMFFTNKGKAYRIKGYRIPEAGRTARGTAIVNLLELDKDEKITAVFPIKEFEENMFLTMVTKKGQIKKTPLKDFRNIRRGGLIALSLSEGDELVDVHQTSSSDSILVATLNGQGIMFDATDVRPMGRTARGVRAINLSEGDEVIGATVPKEGEQILTTTENGLGKRTQTEAFRAQRRGGKGLKINKITERTGNIVGVASVSEEDELLLITSQGVIIRIKVSQISSIGRNAQGVKLINLPEDVKVVCMEKVNEEFIDDTVQSGSIETLSEEDIKEQE</sequence>
<keyword evidence="4 9" id="KW-0067">ATP-binding</keyword>
<comment type="caution">
    <text evidence="12">The sequence shown here is derived from an EMBL/GenBank/DDBJ whole genome shotgun (WGS) entry which is preliminary data.</text>
</comment>
<dbReference type="InterPro" id="IPR013758">
    <property type="entry name" value="Topo_IIA_A/C_ab"/>
</dbReference>
<dbReference type="GO" id="GO:0003677">
    <property type="term" value="F:DNA binding"/>
    <property type="evidence" value="ECO:0007669"/>
    <property type="project" value="UniProtKB-UniRule"/>
</dbReference>
<dbReference type="GO" id="GO:0034335">
    <property type="term" value="F:DNA negative supercoiling activity"/>
    <property type="evidence" value="ECO:0007669"/>
    <property type="project" value="UniProtKB-ARBA"/>
</dbReference>
<comment type="subunit">
    <text evidence="9">Heterotetramer, composed of two GyrA and two GyrB chains. In the heterotetramer, GyrA contains the active site tyrosine that forms a transient covalent intermediate with DNA, while GyrB binds cofactors and catalyzes ATP hydrolysis.</text>
</comment>
<comment type="function">
    <text evidence="9">A type II topoisomerase that negatively supercoils closed circular double-stranded (ds) DNA in an ATP-dependent manner to modulate DNA topology and maintain chromosomes in an underwound state. Negative supercoiling favors strand separation, and DNA replication, transcription, recombination and repair, all of which involve strand separation. Also able to catalyze the interconversion of other topological isomers of dsDNA rings, including catenanes and knotted rings. Type II topoisomerases break and join 2 DNA strands simultaneously in an ATP-dependent manner.</text>
</comment>
<dbReference type="GO" id="GO:0005694">
    <property type="term" value="C:chromosome"/>
    <property type="evidence" value="ECO:0007669"/>
    <property type="project" value="InterPro"/>
</dbReference>
<gene>
    <name evidence="9 12" type="primary">gyrA</name>
    <name evidence="12" type="ORF">H9872_08465</name>
</gene>
<proteinExistence type="inferred from homology"/>
<dbReference type="GO" id="GO:0006261">
    <property type="term" value="P:DNA-templated DNA replication"/>
    <property type="evidence" value="ECO:0007669"/>
    <property type="project" value="UniProtKB-UniRule"/>
</dbReference>